<proteinExistence type="predicted"/>
<keyword evidence="1" id="KW-0812">Transmembrane</keyword>
<evidence type="ECO:0000313" key="3">
    <source>
        <dbReference type="Proteomes" id="UP000006443"/>
    </source>
</evidence>
<feature type="transmembrane region" description="Helical" evidence="1">
    <location>
        <begin position="53"/>
        <end position="71"/>
    </location>
</feature>
<feature type="transmembrane region" description="Helical" evidence="1">
    <location>
        <begin position="20"/>
        <end position="41"/>
    </location>
</feature>
<dbReference type="eggNOG" id="ENOG503254G">
    <property type="taxonomic scope" value="Bacteria"/>
</dbReference>
<organism evidence="2 3">
    <name type="scientific">Dethiobacter alkaliphilus AHT 1</name>
    <dbReference type="NCBI Taxonomy" id="555088"/>
    <lineage>
        <taxon>Bacteria</taxon>
        <taxon>Bacillati</taxon>
        <taxon>Bacillota</taxon>
        <taxon>Dethiobacteria</taxon>
        <taxon>Dethiobacterales</taxon>
        <taxon>Dethiobacteraceae</taxon>
        <taxon>Dethiobacter</taxon>
    </lineage>
</organism>
<reference evidence="2 3" key="1">
    <citation type="submission" date="2009-02" db="EMBL/GenBank/DDBJ databases">
        <title>Sequencing of the draft genome and assembly of Dethiobacter alkaliphilus AHT 1.</title>
        <authorList>
            <consortium name="US DOE Joint Genome Institute (JGI-PGF)"/>
            <person name="Lucas S."/>
            <person name="Copeland A."/>
            <person name="Lapidus A."/>
            <person name="Glavina del Rio T."/>
            <person name="Dalin E."/>
            <person name="Tice H."/>
            <person name="Bruce D."/>
            <person name="Goodwin L."/>
            <person name="Pitluck S."/>
            <person name="Larimer F."/>
            <person name="Land M.L."/>
            <person name="Hauser L."/>
            <person name="Muyzer G."/>
        </authorList>
    </citation>
    <scope>NUCLEOTIDE SEQUENCE [LARGE SCALE GENOMIC DNA]</scope>
    <source>
        <strain evidence="2 3">AHT 1</strain>
    </source>
</reference>
<accession>C0GKX6</accession>
<keyword evidence="1" id="KW-1133">Transmembrane helix</keyword>
<evidence type="ECO:0000256" key="1">
    <source>
        <dbReference type="SAM" id="Phobius"/>
    </source>
</evidence>
<evidence type="ECO:0000313" key="2">
    <source>
        <dbReference type="EMBL" id="EEG76006.1"/>
    </source>
</evidence>
<comment type="caution">
    <text evidence="2">The sequence shown here is derived from an EMBL/GenBank/DDBJ whole genome shotgun (WGS) entry which is preliminary data.</text>
</comment>
<sequence>MFLVPLGLGGMSGLFAGALGRYRNLFVILAVIMLGLAHYLVDKKEHPHIVEKVILWIATVMTLVILAYPFIQTNFLTY</sequence>
<name>C0GKX6_DETAL</name>
<dbReference type="Proteomes" id="UP000006443">
    <property type="component" value="Unassembled WGS sequence"/>
</dbReference>
<gene>
    <name evidence="2" type="ORF">DealDRAFT_3135</name>
</gene>
<dbReference type="EMBL" id="ACJM01000030">
    <property type="protein sequence ID" value="EEG76006.1"/>
    <property type="molecule type" value="Genomic_DNA"/>
</dbReference>
<keyword evidence="1" id="KW-0472">Membrane</keyword>
<protein>
    <submittedName>
        <fullName evidence="2">Putative mercuric transport protein, selenocysteine-containing</fullName>
    </submittedName>
</protein>
<keyword evidence="3" id="KW-1185">Reference proteome</keyword>
<dbReference type="AlphaFoldDB" id="C0GKX6"/>